<reference evidence="14" key="2">
    <citation type="submission" date="2020-05" db="UniProtKB">
        <authorList>
            <consortium name="EnsemblMetazoa"/>
        </authorList>
    </citation>
    <scope>IDENTIFICATION</scope>
    <source>
        <strain evidence="14">maculatus3</strain>
    </source>
</reference>
<dbReference type="PIRSF" id="PIRSF017250">
    <property type="entry name" value="tRNA_splic_SEN34"/>
    <property type="match status" value="1"/>
</dbReference>
<dbReference type="GO" id="GO:0005730">
    <property type="term" value="C:nucleolus"/>
    <property type="evidence" value="ECO:0007669"/>
    <property type="project" value="UniProtKB-SubCell"/>
</dbReference>
<dbReference type="GO" id="GO:0000379">
    <property type="term" value="P:tRNA-type intron splice site recognition and cleavage"/>
    <property type="evidence" value="ECO:0007669"/>
    <property type="project" value="UniProtKB-UniRule"/>
</dbReference>
<comment type="similarity">
    <text evidence="2 10">Belongs to the tRNA-intron endonuclease family.</text>
</comment>
<evidence type="ECO:0000256" key="5">
    <source>
        <dbReference type="ARBA" id="ARBA00022694"/>
    </source>
</evidence>
<evidence type="ECO:0000256" key="4">
    <source>
        <dbReference type="ARBA" id="ARBA00022664"/>
    </source>
</evidence>
<name>A0A182TA15_9DIPT</name>
<feature type="domain" description="TSEN34 N-terminal" evidence="13">
    <location>
        <begin position="5"/>
        <end position="72"/>
    </location>
</feature>
<evidence type="ECO:0000256" key="7">
    <source>
        <dbReference type="ARBA" id="ARBA00023242"/>
    </source>
</evidence>
<organism evidence="14 15">
    <name type="scientific">Anopheles maculatus</name>
    <dbReference type="NCBI Taxonomy" id="74869"/>
    <lineage>
        <taxon>Eukaryota</taxon>
        <taxon>Metazoa</taxon>
        <taxon>Ecdysozoa</taxon>
        <taxon>Arthropoda</taxon>
        <taxon>Hexapoda</taxon>
        <taxon>Insecta</taxon>
        <taxon>Pterygota</taxon>
        <taxon>Neoptera</taxon>
        <taxon>Endopterygota</taxon>
        <taxon>Diptera</taxon>
        <taxon>Nematocera</taxon>
        <taxon>Culicoidea</taxon>
        <taxon>Culicidae</taxon>
        <taxon>Anophelinae</taxon>
        <taxon>Anopheles</taxon>
        <taxon>Anopheles maculatus group</taxon>
    </lineage>
</organism>
<dbReference type="GO" id="GO:0003676">
    <property type="term" value="F:nucleic acid binding"/>
    <property type="evidence" value="ECO:0007669"/>
    <property type="project" value="InterPro"/>
</dbReference>
<dbReference type="InterPro" id="IPR006677">
    <property type="entry name" value="tRNA_intron_Endonuc_cat-like"/>
</dbReference>
<sequence length="288" mass="33257">MSRIVVRYMHGRGLIFDAEDYLKLRYEHRIVGNLIGIPVSHPRNVNQQGMPAALTSCELKFLLDRQIIQLVDTNGALQRVPSDEEVHTYFLMVERQKSELHMPVIEKRLEAFRKHLPKIIEGKRKKLLKAGVKEEDIHLDAEQLVGEERARIMQDKFDAMVQIPLKYPLSIGELKESSLELSAEESVKYRVFQSLWHRGGFITTGDAFGCDFLLYPGDPMYFHASHMVHVMQGGMCQKLDAKYLIRVCRLSVVVNKLCILAYIDERTNEVHFETLEWQGNVDNKGDNF</sequence>
<dbReference type="SUPFAM" id="SSF53032">
    <property type="entry name" value="tRNA-intron endonuclease catalytic domain-like"/>
    <property type="match status" value="1"/>
</dbReference>
<dbReference type="GO" id="GO:0006397">
    <property type="term" value="P:mRNA processing"/>
    <property type="evidence" value="ECO:0007669"/>
    <property type="project" value="UniProtKB-KW"/>
</dbReference>
<evidence type="ECO:0000256" key="11">
    <source>
        <dbReference type="PIRSR" id="PIRSR017250-50"/>
    </source>
</evidence>
<proteinExistence type="inferred from homology"/>
<protein>
    <recommendedName>
        <fullName evidence="9 10">tRNA-splicing endonuclease subunit Sen34</fullName>
        <ecNumber evidence="3 10">4.6.1.16</ecNumber>
    </recommendedName>
</protein>
<feature type="active site" evidence="11">
    <location>
        <position position="223"/>
    </location>
</feature>
<keyword evidence="5 10" id="KW-0819">tRNA processing</keyword>
<dbReference type="InterPro" id="IPR011856">
    <property type="entry name" value="tRNA_endonuc-like_dom_sf"/>
</dbReference>
<evidence type="ECO:0000256" key="3">
    <source>
        <dbReference type="ARBA" id="ARBA00012573"/>
    </source>
</evidence>
<dbReference type="Pfam" id="PF26577">
    <property type="entry name" value="TSEN34_N"/>
    <property type="match status" value="1"/>
</dbReference>
<evidence type="ECO:0000256" key="6">
    <source>
        <dbReference type="ARBA" id="ARBA00023239"/>
    </source>
</evidence>
<comment type="subunit">
    <text evidence="8">tRNA splicing endonuclease is a heterotetramer composed of TSEN2, TSEN15, TSEN34/LENG5 and TSEN54. tRNA splicing endonuclease complex also contains proteins of the pre-mRNA 3'-end processing machinery such as CLP1, CPSF1, CPSF4 and CSTF2.</text>
</comment>
<feature type="active site" evidence="11">
    <location>
        <position position="215"/>
    </location>
</feature>
<evidence type="ECO:0000256" key="2">
    <source>
        <dbReference type="ARBA" id="ARBA00008078"/>
    </source>
</evidence>
<evidence type="ECO:0000256" key="10">
    <source>
        <dbReference type="PIRNR" id="PIRNR017250"/>
    </source>
</evidence>
<evidence type="ECO:0000313" key="14">
    <source>
        <dbReference type="EnsemblMetazoa" id="AMAM022663-PA"/>
    </source>
</evidence>
<dbReference type="Gene3D" id="3.40.1350.10">
    <property type="match status" value="1"/>
</dbReference>
<accession>A0A182TA15</accession>
<dbReference type="InterPro" id="IPR036167">
    <property type="entry name" value="tRNA_intron_Endo_cat-like_sf"/>
</dbReference>
<dbReference type="VEuPathDB" id="VectorBase:AMAM022663"/>
<dbReference type="PANTHER" id="PTHR13070">
    <property type="entry name" value="TRNA-SPLICING ENDONUCLEASE SUBUNIT SEN34-RELATED"/>
    <property type="match status" value="1"/>
</dbReference>
<keyword evidence="15" id="KW-1185">Reference proteome</keyword>
<evidence type="ECO:0000259" key="12">
    <source>
        <dbReference type="Pfam" id="PF01974"/>
    </source>
</evidence>
<evidence type="ECO:0000259" key="13">
    <source>
        <dbReference type="Pfam" id="PF26577"/>
    </source>
</evidence>
<comment type="subcellular location">
    <subcellularLocation>
        <location evidence="1">Nucleus</location>
        <location evidence="1">Nucleolus</location>
    </subcellularLocation>
</comment>
<dbReference type="InterPro" id="IPR016690">
    <property type="entry name" value="TSEN34"/>
</dbReference>
<dbReference type="FunFam" id="3.40.1350.10:FF:000002">
    <property type="entry name" value="tRNA-splicing endonuclease subunit Sen34"/>
    <property type="match status" value="1"/>
</dbReference>
<dbReference type="InterPro" id="IPR059049">
    <property type="entry name" value="TSEN34_N"/>
</dbReference>
<dbReference type="GO" id="GO:0000214">
    <property type="term" value="C:tRNA-intron endonuclease complex"/>
    <property type="evidence" value="ECO:0007669"/>
    <property type="project" value="UniProtKB-UniRule"/>
</dbReference>
<dbReference type="CDD" id="cd22363">
    <property type="entry name" value="tRNA-intron_lyase_C"/>
    <property type="match status" value="1"/>
</dbReference>
<dbReference type="EnsemblMetazoa" id="AMAM022663-RA">
    <property type="protein sequence ID" value="AMAM022663-PA"/>
    <property type="gene ID" value="AMAM022663"/>
</dbReference>
<keyword evidence="4" id="KW-0507">mRNA processing</keyword>
<evidence type="ECO:0000313" key="15">
    <source>
        <dbReference type="Proteomes" id="UP000075901"/>
    </source>
</evidence>
<keyword evidence="7" id="KW-0539">Nucleus</keyword>
<evidence type="ECO:0000256" key="1">
    <source>
        <dbReference type="ARBA" id="ARBA00004604"/>
    </source>
</evidence>
<dbReference type="EC" id="4.6.1.16" evidence="3 10"/>
<evidence type="ECO:0000256" key="8">
    <source>
        <dbReference type="ARBA" id="ARBA00064779"/>
    </source>
</evidence>
<reference evidence="15" key="1">
    <citation type="submission" date="2013-09" db="EMBL/GenBank/DDBJ databases">
        <title>The Genome Sequence of Anopheles maculatus species B.</title>
        <authorList>
            <consortium name="The Broad Institute Genomics Platform"/>
            <person name="Neafsey D.E."/>
            <person name="Besansky N."/>
            <person name="Howell P."/>
            <person name="Walton C."/>
            <person name="Young S.K."/>
            <person name="Zeng Q."/>
            <person name="Gargeya S."/>
            <person name="Fitzgerald M."/>
            <person name="Haas B."/>
            <person name="Abouelleil A."/>
            <person name="Allen A.W."/>
            <person name="Alvarado L."/>
            <person name="Arachchi H.M."/>
            <person name="Berlin A.M."/>
            <person name="Chapman S.B."/>
            <person name="Gainer-Dewar J."/>
            <person name="Goldberg J."/>
            <person name="Griggs A."/>
            <person name="Gujja S."/>
            <person name="Hansen M."/>
            <person name="Howarth C."/>
            <person name="Imamovic A."/>
            <person name="Ireland A."/>
            <person name="Larimer J."/>
            <person name="McCowan C."/>
            <person name="Murphy C."/>
            <person name="Pearson M."/>
            <person name="Poon T.W."/>
            <person name="Priest M."/>
            <person name="Roberts A."/>
            <person name="Saif S."/>
            <person name="Shea T."/>
            <person name="Sisk P."/>
            <person name="Sykes S."/>
            <person name="Wortman J."/>
            <person name="Nusbaum C."/>
            <person name="Birren B."/>
        </authorList>
    </citation>
    <scope>NUCLEOTIDE SEQUENCE [LARGE SCALE GENOMIC DNA]</scope>
    <source>
        <strain evidence="15">maculatus3</strain>
    </source>
</reference>
<dbReference type="AlphaFoldDB" id="A0A182TA15"/>
<comment type="function">
    <text evidence="10">Constitutes one of the two catalytic subunit of the tRNA-splicing endonuclease complex, a complex responsible for identification and cleavage of the splice sites in pre-tRNA. It cleaves pre-tRNA at the 5'- and 3'-splice sites to release the intron. The products are an intron and two tRNA half-molecules bearing 2',3'-cyclic phosphate and 5'-OH termini. There are no conserved sequences at the splice sites, but the intron is invariably located at the same site in the gene, placing the splice sites an invariant distance from the constant structural features of the tRNA body.</text>
</comment>
<dbReference type="PANTHER" id="PTHR13070:SF0">
    <property type="entry name" value="TRNA-SPLICING ENDONUCLEASE SUBUNIT SEN34"/>
    <property type="match status" value="1"/>
</dbReference>
<dbReference type="Pfam" id="PF01974">
    <property type="entry name" value="tRNA_int_endo"/>
    <property type="match status" value="1"/>
</dbReference>
<evidence type="ECO:0000256" key="9">
    <source>
        <dbReference type="ARBA" id="ARBA00070870"/>
    </source>
</evidence>
<keyword evidence="6 10" id="KW-0456">Lyase</keyword>
<dbReference type="GO" id="GO:0000213">
    <property type="term" value="F:tRNA-intron lyase activity"/>
    <property type="evidence" value="ECO:0007669"/>
    <property type="project" value="UniProtKB-UniRule"/>
</dbReference>
<dbReference type="Proteomes" id="UP000075901">
    <property type="component" value="Unassembled WGS sequence"/>
</dbReference>
<feature type="domain" description="tRNA intron endonuclease catalytic" evidence="12">
    <location>
        <begin position="188"/>
        <end position="267"/>
    </location>
</feature>
<feature type="active site" evidence="11">
    <location>
        <position position="256"/>
    </location>
</feature>